<dbReference type="Gene3D" id="1.10.10.60">
    <property type="entry name" value="Homeodomain-like"/>
    <property type="match status" value="2"/>
</dbReference>
<dbReference type="SUPFAM" id="SSF46689">
    <property type="entry name" value="Homeodomain-like"/>
    <property type="match status" value="1"/>
</dbReference>
<sequence>MKLDKQKEEPGIFQTWRCISFLFRDSAYGLWPCIDLFNDQTPLQWCVLVAFLSTASTMGRRPCCDKVGLKRGTWSVEEDQKLMNFILGNGIKCWRHVPKLAGLLRCGKSCRLRWMNYLRPDLKRGSFSEAEEDQLAELHSRLGNRWSKIAAFFPGRTDNEIKNHWNTRIKKKLKLLGPDPQGHEPPTEQAETNCDAKESTFAAMKEVAGNINVVDQKLLENPVSKVETRLDHDHSCSGHNTSKALREDSDAGWSPFPSLIDLQSDSCLSRSMDDYVLEESSSESYWIDTYVDSLLSWDGLSFMGNDRSLHLQKPEDKPSFSHQAAWSIERSTHVTIKENRRHWPMIPASKGFMKKSGAVRKSYCYPWLPDLRSNLKTSLDHMVTARIQVMQRA</sequence>
<keyword evidence="4" id="KW-0539">Nucleus</keyword>
<dbReference type="GO" id="GO:0003677">
    <property type="term" value="F:DNA binding"/>
    <property type="evidence" value="ECO:0007669"/>
    <property type="project" value="UniProtKB-KW"/>
</dbReference>
<reference evidence="8" key="1">
    <citation type="submission" date="2018-10" db="EMBL/GenBank/DDBJ databases">
        <title>Population genomic analysis revealed the cold adaptation of white poplar.</title>
        <authorList>
            <person name="Liu Y.-J."/>
        </authorList>
    </citation>
    <scope>NUCLEOTIDE SEQUENCE [LARGE SCALE GENOMIC DNA]</scope>
    <source>
        <strain evidence="8">PAL-ZL1</strain>
    </source>
</reference>
<dbReference type="PROSITE" id="PS51294">
    <property type="entry name" value="HTH_MYB"/>
    <property type="match status" value="2"/>
</dbReference>
<evidence type="ECO:0000256" key="1">
    <source>
        <dbReference type="ARBA" id="ARBA00004123"/>
    </source>
</evidence>
<dbReference type="PANTHER" id="PTHR47999">
    <property type="entry name" value="TRANSCRIPTION FACTOR MYB8-RELATED-RELATED"/>
    <property type="match status" value="1"/>
</dbReference>
<dbReference type="AlphaFoldDB" id="A0A4V6A3N8"/>
<comment type="subcellular location">
    <subcellularLocation>
        <location evidence="1">Nucleus</location>
    </subcellularLocation>
</comment>
<feature type="domain" description="HTH myb-type" evidence="7">
    <location>
        <begin position="119"/>
        <end position="173"/>
    </location>
</feature>
<dbReference type="InterPro" id="IPR001005">
    <property type="entry name" value="SANT/Myb"/>
</dbReference>
<protein>
    <submittedName>
        <fullName evidence="8">Myb-related protein 315-like isoform X1</fullName>
    </submittedName>
</protein>
<proteinExistence type="predicted"/>
<dbReference type="SMART" id="SM00717">
    <property type="entry name" value="SANT"/>
    <property type="match status" value="2"/>
</dbReference>
<evidence type="ECO:0000256" key="2">
    <source>
        <dbReference type="ARBA" id="ARBA00022737"/>
    </source>
</evidence>
<feature type="domain" description="Myb-like" evidence="6">
    <location>
        <begin position="119"/>
        <end position="169"/>
    </location>
</feature>
<dbReference type="CDD" id="cd00167">
    <property type="entry name" value="SANT"/>
    <property type="match status" value="2"/>
</dbReference>
<evidence type="ECO:0000256" key="4">
    <source>
        <dbReference type="ARBA" id="ARBA00023242"/>
    </source>
</evidence>
<dbReference type="GO" id="GO:0005634">
    <property type="term" value="C:nucleus"/>
    <property type="evidence" value="ECO:0007669"/>
    <property type="project" value="UniProtKB-SubCell"/>
</dbReference>
<comment type="caution">
    <text evidence="8">The sequence shown here is derived from an EMBL/GenBank/DDBJ whole genome shotgun (WGS) entry which is preliminary data.</text>
</comment>
<accession>A0A4V6A3N8</accession>
<feature type="region of interest" description="Disordered" evidence="5">
    <location>
        <begin position="229"/>
        <end position="250"/>
    </location>
</feature>
<keyword evidence="2" id="KW-0677">Repeat</keyword>
<evidence type="ECO:0000259" key="6">
    <source>
        <dbReference type="PROSITE" id="PS50090"/>
    </source>
</evidence>
<feature type="domain" description="Myb-like" evidence="6">
    <location>
        <begin position="66"/>
        <end position="118"/>
    </location>
</feature>
<dbReference type="EMBL" id="RCHU01001022">
    <property type="protein sequence ID" value="TKR83905.1"/>
    <property type="molecule type" value="Genomic_DNA"/>
</dbReference>
<dbReference type="InterPro" id="IPR009057">
    <property type="entry name" value="Homeodomain-like_sf"/>
</dbReference>
<evidence type="ECO:0000259" key="7">
    <source>
        <dbReference type="PROSITE" id="PS51294"/>
    </source>
</evidence>
<dbReference type="PROSITE" id="PS50090">
    <property type="entry name" value="MYB_LIKE"/>
    <property type="match status" value="2"/>
</dbReference>
<name>A0A4V6A3N8_POPAL</name>
<organism evidence="8">
    <name type="scientific">Populus alba</name>
    <name type="common">White poplar</name>
    <dbReference type="NCBI Taxonomy" id="43335"/>
    <lineage>
        <taxon>Eukaryota</taxon>
        <taxon>Viridiplantae</taxon>
        <taxon>Streptophyta</taxon>
        <taxon>Embryophyta</taxon>
        <taxon>Tracheophyta</taxon>
        <taxon>Spermatophyta</taxon>
        <taxon>Magnoliopsida</taxon>
        <taxon>eudicotyledons</taxon>
        <taxon>Gunneridae</taxon>
        <taxon>Pentapetalae</taxon>
        <taxon>rosids</taxon>
        <taxon>fabids</taxon>
        <taxon>Malpighiales</taxon>
        <taxon>Salicaceae</taxon>
        <taxon>Saliceae</taxon>
        <taxon>Populus</taxon>
    </lineage>
</organism>
<dbReference type="InterPro" id="IPR015495">
    <property type="entry name" value="Myb_TF_plants"/>
</dbReference>
<dbReference type="InterPro" id="IPR017930">
    <property type="entry name" value="Myb_dom"/>
</dbReference>
<evidence type="ECO:0000313" key="8">
    <source>
        <dbReference type="EMBL" id="TKR83905.1"/>
    </source>
</evidence>
<feature type="domain" description="HTH myb-type" evidence="7">
    <location>
        <begin position="66"/>
        <end position="118"/>
    </location>
</feature>
<keyword evidence="3" id="KW-0238">DNA-binding</keyword>
<evidence type="ECO:0000256" key="3">
    <source>
        <dbReference type="ARBA" id="ARBA00023125"/>
    </source>
</evidence>
<evidence type="ECO:0000256" key="5">
    <source>
        <dbReference type="SAM" id="MobiDB-lite"/>
    </source>
</evidence>
<gene>
    <name evidence="8" type="ORF">D5086_0000266760</name>
</gene>
<dbReference type="FunFam" id="1.10.10.60:FF:000001">
    <property type="entry name" value="MYB-related transcription factor"/>
    <property type="match status" value="1"/>
</dbReference>
<dbReference type="Pfam" id="PF00249">
    <property type="entry name" value="Myb_DNA-binding"/>
    <property type="match status" value="2"/>
</dbReference>
<dbReference type="PANTHER" id="PTHR47999:SF120">
    <property type="entry name" value="MYB FAMILY PROTEIN"/>
    <property type="match status" value="1"/>
</dbReference>